<gene>
    <name evidence="1" type="ORF">MKZ38_001933</name>
</gene>
<reference evidence="1" key="1">
    <citation type="submission" date="2022-07" db="EMBL/GenBank/DDBJ databases">
        <title>Draft genome sequence of Zalerion maritima ATCC 34329, a (micro)plastics degrading marine fungus.</title>
        <authorList>
            <person name="Paco A."/>
            <person name="Goncalves M.F.M."/>
            <person name="Rocha-Santos T.A.P."/>
            <person name="Alves A."/>
        </authorList>
    </citation>
    <scope>NUCLEOTIDE SEQUENCE</scope>
    <source>
        <strain evidence="1">ATCC 34329</strain>
    </source>
</reference>
<sequence>MCRFVIRHYQACSPEGGHIRKCIGRCMLPNIALCLKSLDKYEEWYDAKCPQCHEDGHPEPLVKPVKVEHRRSRNSAAGERHYLRSLSQVLYSLVLQAIHQSSIARKDSSCDFEDDIKEIIRGVMPTLCCRERACIMETLSTGEDISDTDKWCEKITRCECPDTVSSFHLSNPAKGCLNMTMRKYWQQDSLVNDLLVPQDSDTPQVREEKARKPRSMYRMAALMTVRDNLEAKMPKDTEYLTVWKPYSSARQAERLETLDGILKARHEAVLSEVRKDGGDSHTSNWSFNYLQGVHKVLRYAPFLMALDRGLSLGRARRILDQLLNSTLLADPVSTKHSVAGNVPALKLRERLGSLYKRNRIYQTSKIERYIEDTIGNTMMSSNSPAQWYEQLTNYLTGVKIVRSRYDVVPADKLQDASSSPKIRGTDSSHECPMCGDAYYASSSPVADGSSTGGGERCMVSKTCGHAVGERCLMGLAVRIFFHSGHGWVTVGRPHTTSALKCCVCRGDVVGRPYEGRAYMTELNNQAWWEFLLSSTSSTMIELGAADGDAN</sequence>
<dbReference type="EMBL" id="JAKWBI020000155">
    <property type="protein sequence ID" value="KAJ2901379.1"/>
    <property type="molecule type" value="Genomic_DNA"/>
</dbReference>
<keyword evidence="2" id="KW-1185">Reference proteome</keyword>
<proteinExistence type="predicted"/>
<dbReference type="AlphaFoldDB" id="A0AAD5WRM0"/>
<accession>A0AAD5WRM0</accession>
<name>A0AAD5WRM0_9PEZI</name>
<evidence type="ECO:0000313" key="1">
    <source>
        <dbReference type="EMBL" id="KAJ2901379.1"/>
    </source>
</evidence>
<dbReference type="Proteomes" id="UP001201980">
    <property type="component" value="Unassembled WGS sequence"/>
</dbReference>
<organism evidence="1 2">
    <name type="scientific">Zalerion maritima</name>
    <dbReference type="NCBI Taxonomy" id="339359"/>
    <lineage>
        <taxon>Eukaryota</taxon>
        <taxon>Fungi</taxon>
        <taxon>Dikarya</taxon>
        <taxon>Ascomycota</taxon>
        <taxon>Pezizomycotina</taxon>
        <taxon>Sordariomycetes</taxon>
        <taxon>Lulworthiomycetidae</taxon>
        <taxon>Lulworthiales</taxon>
        <taxon>Lulworthiaceae</taxon>
        <taxon>Zalerion</taxon>
    </lineage>
</organism>
<protein>
    <submittedName>
        <fullName evidence="1">Uncharacterized protein</fullName>
    </submittedName>
</protein>
<comment type="caution">
    <text evidence="1">The sequence shown here is derived from an EMBL/GenBank/DDBJ whole genome shotgun (WGS) entry which is preliminary data.</text>
</comment>
<evidence type="ECO:0000313" key="2">
    <source>
        <dbReference type="Proteomes" id="UP001201980"/>
    </source>
</evidence>